<dbReference type="GO" id="GO:0003723">
    <property type="term" value="F:RNA binding"/>
    <property type="evidence" value="ECO:0007669"/>
    <property type="project" value="UniProtKB-KW"/>
</dbReference>
<dbReference type="Pfam" id="PF00849">
    <property type="entry name" value="PseudoU_synth_2"/>
    <property type="match status" value="1"/>
</dbReference>
<dbReference type="EC" id="5.4.99.-" evidence="5"/>
<dbReference type="Gene3D" id="3.30.2350.10">
    <property type="entry name" value="Pseudouridine synthase"/>
    <property type="match status" value="1"/>
</dbReference>
<accession>A0A2W5MX47</accession>
<dbReference type="SUPFAM" id="SSF55120">
    <property type="entry name" value="Pseudouridine synthase"/>
    <property type="match status" value="1"/>
</dbReference>
<protein>
    <recommendedName>
        <fullName evidence="5">Pseudouridine synthase</fullName>
        <ecNumber evidence="5">5.4.99.-</ecNumber>
    </recommendedName>
</protein>
<reference evidence="7 8" key="1">
    <citation type="submission" date="2017-08" db="EMBL/GenBank/DDBJ databases">
        <title>Infants hospitalized years apart are colonized by the same room-sourced microbial strains.</title>
        <authorList>
            <person name="Brooks B."/>
            <person name="Olm M.R."/>
            <person name="Firek B.A."/>
            <person name="Baker R."/>
            <person name="Thomas B.C."/>
            <person name="Morowitz M.J."/>
            <person name="Banfield J.F."/>
        </authorList>
    </citation>
    <scope>NUCLEOTIDE SEQUENCE [LARGE SCALE GENOMIC DNA]</scope>
    <source>
        <strain evidence="7">S2_005_002_R2_29</strain>
    </source>
</reference>
<dbReference type="Proteomes" id="UP000249417">
    <property type="component" value="Unassembled WGS sequence"/>
</dbReference>
<dbReference type="Pfam" id="PF01479">
    <property type="entry name" value="S4"/>
    <property type="match status" value="1"/>
</dbReference>
<dbReference type="InterPro" id="IPR006145">
    <property type="entry name" value="PsdUridine_synth_RsuA/RluA"/>
</dbReference>
<dbReference type="PROSITE" id="PS01129">
    <property type="entry name" value="PSI_RLU"/>
    <property type="match status" value="1"/>
</dbReference>
<dbReference type="InterPro" id="IPR050188">
    <property type="entry name" value="RluA_PseudoU_synthase"/>
</dbReference>
<proteinExistence type="inferred from homology"/>
<comment type="function">
    <text evidence="5">Responsible for synthesis of pseudouridine from uracil.</text>
</comment>
<dbReference type="SUPFAM" id="SSF55174">
    <property type="entry name" value="Alpha-L RNA-binding motif"/>
    <property type="match status" value="1"/>
</dbReference>
<feature type="domain" description="RNA-binding S4" evidence="6">
    <location>
        <begin position="31"/>
        <end position="93"/>
    </location>
</feature>
<dbReference type="EMBL" id="QFQB01000051">
    <property type="protein sequence ID" value="PZQ45374.1"/>
    <property type="molecule type" value="Genomic_DNA"/>
</dbReference>
<dbReference type="PANTHER" id="PTHR21600:SF87">
    <property type="entry name" value="RNA PSEUDOURIDYLATE SYNTHASE DOMAIN-CONTAINING PROTEIN 1"/>
    <property type="match status" value="1"/>
</dbReference>
<dbReference type="CDD" id="cd02869">
    <property type="entry name" value="PseudoU_synth_RluA_like"/>
    <property type="match status" value="1"/>
</dbReference>
<dbReference type="PANTHER" id="PTHR21600">
    <property type="entry name" value="MITOCHONDRIAL RNA PSEUDOURIDINE SYNTHASE"/>
    <property type="match status" value="1"/>
</dbReference>
<dbReference type="Gene3D" id="3.10.290.10">
    <property type="entry name" value="RNA-binding S4 domain"/>
    <property type="match status" value="1"/>
</dbReference>
<dbReference type="InterPro" id="IPR002942">
    <property type="entry name" value="S4_RNA-bd"/>
</dbReference>
<dbReference type="PROSITE" id="PS50889">
    <property type="entry name" value="S4"/>
    <property type="match status" value="1"/>
</dbReference>
<dbReference type="InterPro" id="IPR006225">
    <property type="entry name" value="PsdUridine_synth_RluC/D"/>
</dbReference>
<name>A0A2W5MX47_9BACT</name>
<feature type="active site" evidence="3">
    <location>
        <position position="156"/>
    </location>
</feature>
<dbReference type="NCBIfam" id="TIGR00005">
    <property type="entry name" value="rluA_subfam"/>
    <property type="match status" value="1"/>
</dbReference>
<evidence type="ECO:0000256" key="5">
    <source>
        <dbReference type="RuleBase" id="RU362028"/>
    </source>
</evidence>
<dbReference type="InterPro" id="IPR036986">
    <property type="entry name" value="S4_RNA-bd_sf"/>
</dbReference>
<comment type="catalytic activity">
    <reaction evidence="5">
        <text>a uridine in RNA = a pseudouridine in RNA</text>
        <dbReference type="Rhea" id="RHEA:48348"/>
        <dbReference type="Rhea" id="RHEA-COMP:12068"/>
        <dbReference type="Rhea" id="RHEA-COMP:12069"/>
        <dbReference type="ChEBI" id="CHEBI:65314"/>
        <dbReference type="ChEBI" id="CHEBI:65315"/>
    </reaction>
</comment>
<evidence type="ECO:0000256" key="4">
    <source>
        <dbReference type="PROSITE-ProRule" id="PRU00182"/>
    </source>
</evidence>
<comment type="caution">
    <text evidence="7">The sequence shown here is derived from an EMBL/GenBank/DDBJ whole genome shotgun (WGS) entry which is preliminary data.</text>
</comment>
<dbReference type="InterPro" id="IPR020103">
    <property type="entry name" value="PsdUridine_synth_cat_dom_sf"/>
</dbReference>
<dbReference type="AlphaFoldDB" id="A0A2W5MX47"/>
<feature type="non-terminal residue" evidence="7">
    <location>
        <position position="1"/>
    </location>
</feature>
<evidence type="ECO:0000256" key="2">
    <source>
        <dbReference type="ARBA" id="ARBA00023235"/>
    </source>
</evidence>
<dbReference type="GO" id="GO:0120159">
    <property type="term" value="F:rRNA pseudouridine synthase activity"/>
    <property type="evidence" value="ECO:0007669"/>
    <property type="project" value="UniProtKB-ARBA"/>
</dbReference>
<evidence type="ECO:0000256" key="3">
    <source>
        <dbReference type="PIRSR" id="PIRSR606225-1"/>
    </source>
</evidence>
<dbReference type="InterPro" id="IPR006224">
    <property type="entry name" value="PsdUridine_synth_RluA-like_CS"/>
</dbReference>
<dbReference type="CDD" id="cd00165">
    <property type="entry name" value="S4"/>
    <property type="match status" value="1"/>
</dbReference>
<gene>
    <name evidence="7" type="ORF">DI551_07495</name>
</gene>
<dbReference type="GO" id="GO:0000455">
    <property type="term" value="P:enzyme-directed rRNA pseudouridine synthesis"/>
    <property type="evidence" value="ECO:0007669"/>
    <property type="project" value="TreeGrafter"/>
</dbReference>
<organism evidence="7 8">
    <name type="scientific">Micavibrio aeruginosavorus</name>
    <dbReference type="NCBI Taxonomy" id="349221"/>
    <lineage>
        <taxon>Bacteria</taxon>
        <taxon>Pseudomonadati</taxon>
        <taxon>Bdellovibrionota</taxon>
        <taxon>Bdellovibrionia</taxon>
        <taxon>Bdellovibrionales</taxon>
        <taxon>Pseudobdellovibrionaceae</taxon>
        <taxon>Micavibrio</taxon>
    </lineage>
</organism>
<evidence type="ECO:0000256" key="1">
    <source>
        <dbReference type="ARBA" id="ARBA00010876"/>
    </source>
</evidence>
<evidence type="ECO:0000259" key="6">
    <source>
        <dbReference type="SMART" id="SM00363"/>
    </source>
</evidence>
<comment type="similarity">
    <text evidence="1 5">Belongs to the pseudouridine synthase RluA family.</text>
</comment>
<sequence>AGDFCRPDFDEKFCTMKDVRHLTIPQDDDGQRLDRWLKKNVAEMSFVMAQKLIRTGQIRVDGKRAKPDTRLAAGQEIRLPPMDERPEKSDGYRLRDEDAEMIIKAVIYDDGDILAINKPPGIATQGGMNIERHIDGMLEALTGKDGVKPRLVHRLDKDTSGVLLLARSAEMARRLGRMFQGRDMKKIYWAITSPAPTDMEGEIKAPLIKGTHGPEKDKMIVDHKEGQKAYTNFEVMEVAGRQAAFVAFMPKTGRTHQIRVHAAYAGFPLLGDAKYGEKAAIEGPGITQRLHLHARSLQFAHPVTRKAMKLLAPLPADLAKSWDALGFQKKPDHEPFADF</sequence>
<keyword evidence="2 5" id="KW-0413">Isomerase</keyword>
<evidence type="ECO:0000313" key="7">
    <source>
        <dbReference type="EMBL" id="PZQ45374.1"/>
    </source>
</evidence>
<dbReference type="SMART" id="SM00363">
    <property type="entry name" value="S4"/>
    <property type="match status" value="1"/>
</dbReference>
<keyword evidence="4" id="KW-0694">RNA-binding</keyword>
<evidence type="ECO:0000313" key="8">
    <source>
        <dbReference type="Proteomes" id="UP000249417"/>
    </source>
</evidence>